<organism evidence="2 3">
    <name type="scientific">Bacteroides fragilis str. S36L11</name>
    <dbReference type="NCBI Taxonomy" id="1339327"/>
    <lineage>
        <taxon>Bacteria</taxon>
        <taxon>Pseudomonadati</taxon>
        <taxon>Bacteroidota</taxon>
        <taxon>Bacteroidia</taxon>
        <taxon>Bacteroidales</taxon>
        <taxon>Bacteroidaceae</taxon>
        <taxon>Bacteroides</taxon>
    </lineage>
</organism>
<dbReference type="GeneID" id="60061136"/>
<feature type="transmembrane region" description="Helical" evidence="1">
    <location>
        <begin position="49"/>
        <end position="70"/>
    </location>
</feature>
<accession>A0A016AG98</accession>
<keyword evidence="1" id="KW-1133">Transmembrane helix</keyword>
<keyword evidence="1" id="KW-0472">Membrane</keyword>
<evidence type="ECO:0000256" key="1">
    <source>
        <dbReference type="SAM" id="Phobius"/>
    </source>
</evidence>
<dbReference type="RefSeq" id="WP_005656899.1">
    <property type="nucleotide sequence ID" value="NZ_JGDJ01000250.1"/>
</dbReference>
<feature type="transmembrane region" description="Helical" evidence="1">
    <location>
        <begin position="21"/>
        <end position="43"/>
    </location>
</feature>
<gene>
    <name evidence="2" type="ORF">M136_3413</name>
</gene>
<dbReference type="Pfam" id="PF13571">
    <property type="entry name" value="DUF4133"/>
    <property type="match status" value="1"/>
</dbReference>
<keyword evidence="1" id="KW-0812">Transmembrane</keyword>
<reference evidence="2 3" key="1">
    <citation type="submission" date="2014-02" db="EMBL/GenBank/DDBJ databases">
        <authorList>
            <person name="Sears C."/>
            <person name="Carroll K."/>
            <person name="Sack B.R."/>
            <person name="Qadri F."/>
            <person name="Myers L.L."/>
            <person name="Chung G.-T."/>
            <person name="Escheverria P."/>
            <person name="Fraser C.M."/>
            <person name="Sadzewicz L."/>
            <person name="Shefchek K.A."/>
            <person name="Tallon L."/>
            <person name="Das S.P."/>
            <person name="Daugherty S."/>
            <person name="Mongodin E.F."/>
        </authorList>
    </citation>
    <scope>NUCLEOTIDE SEQUENCE [LARGE SCALE GENOMIC DNA]</scope>
    <source>
        <strain evidence="2 3">S36L11</strain>
    </source>
</reference>
<dbReference type="AlphaFoldDB" id="A0A016AG98"/>
<evidence type="ECO:0000313" key="3">
    <source>
        <dbReference type="Proteomes" id="UP000022082"/>
    </source>
</evidence>
<dbReference type="Proteomes" id="UP000022082">
    <property type="component" value="Unassembled WGS sequence"/>
</dbReference>
<name>A0A016AG98_BACFG</name>
<dbReference type="EMBL" id="JGDJ01000250">
    <property type="protein sequence ID" value="EXZ27446.1"/>
    <property type="molecule type" value="Genomic_DNA"/>
</dbReference>
<evidence type="ECO:0000313" key="2">
    <source>
        <dbReference type="EMBL" id="EXZ27446.1"/>
    </source>
</evidence>
<evidence type="ECO:0008006" key="4">
    <source>
        <dbReference type="Google" id="ProtNLM"/>
    </source>
</evidence>
<protein>
    <recommendedName>
        <fullName evidence="4">DUF4133 domain-containing protein</fullName>
    </recommendedName>
</protein>
<dbReference type="PATRIC" id="fig|1339327.3.peg.3950"/>
<comment type="caution">
    <text evidence="2">The sequence shown here is derived from an EMBL/GenBank/DDBJ whole genome shotgun (WGS) entry which is preliminary data.</text>
</comment>
<proteinExistence type="predicted"/>
<sequence>MEYSVNKGAGNPVEFKGLKSQYLFVFAGGLVTVLLAVVILYLAGVDQWICIPFGTVSGGLLAWAVFRLNARYGEHGLMKLLAEKRHPRYLIHRKRVFRLFAKRKKRQS</sequence>
<dbReference type="InterPro" id="IPR025407">
    <property type="entry name" value="DUF4133"/>
</dbReference>